<evidence type="ECO:0008006" key="3">
    <source>
        <dbReference type="Google" id="ProtNLM"/>
    </source>
</evidence>
<sequence>MERASRKHIVCANPTKPRAVCIANSAEDTCQQSLLASTKPGVIDTREVSCFCGRNCQCFSTNCHVFSEEGDEDPDRTEATIEVGQWVLVEYDGDLFPGTVTQVLDQGPLLEEIIVIGLSEAKGVVSLLPEDFSEYSSPPELLEGSAEELLCQPPFI</sequence>
<keyword evidence="2" id="KW-1185">Reference proteome</keyword>
<organism evidence="1 2">
    <name type="scientific">Cirrhinus molitorella</name>
    <name type="common">mud carp</name>
    <dbReference type="NCBI Taxonomy" id="172907"/>
    <lineage>
        <taxon>Eukaryota</taxon>
        <taxon>Metazoa</taxon>
        <taxon>Chordata</taxon>
        <taxon>Craniata</taxon>
        <taxon>Vertebrata</taxon>
        <taxon>Euteleostomi</taxon>
        <taxon>Actinopterygii</taxon>
        <taxon>Neopterygii</taxon>
        <taxon>Teleostei</taxon>
        <taxon>Ostariophysi</taxon>
        <taxon>Cypriniformes</taxon>
        <taxon>Cyprinidae</taxon>
        <taxon>Labeoninae</taxon>
        <taxon>Labeonini</taxon>
        <taxon>Cirrhinus</taxon>
    </lineage>
</organism>
<evidence type="ECO:0000313" key="1">
    <source>
        <dbReference type="EMBL" id="KAL1277348.1"/>
    </source>
</evidence>
<evidence type="ECO:0000313" key="2">
    <source>
        <dbReference type="Proteomes" id="UP001558613"/>
    </source>
</evidence>
<dbReference type="EMBL" id="JAYMGO010000003">
    <property type="protein sequence ID" value="KAL1277348.1"/>
    <property type="molecule type" value="Genomic_DNA"/>
</dbReference>
<reference evidence="1 2" key="1">
    <citation type="submission" date="2023-09" db="EMBL/GenBank/DDBJ databases">
        <authorList>
            <person name="Wang M."/>
        </authorList>
    </citation>
    <scope>NUCLEOTIDE SEQUENCE [LARGE SCALE GENOMIC DNA]</scope>
    <source>
        <strain evidence="1">GT-2023</strain>
        <tissue evidence="1">Liver</tissue>
    </source>
</reference>
<gene>
    <name evidence="1" type="ORF">QQF64_024021</name>
</gene>
<accession>A0ABR3NK18</accession>
<dbReference type="Proteomes" id="UP001558613">
    <property type="component" value="Unassembled WGS sequence"/>
</dbReference>
<name>A0ABR3NK18_9TELE</name>
<protein>
    <recommendedName>
        <fullName evidence="3">Lipoyl-binding domain-containing protein</fullName>
    </recommendedName>
</protein>
<comment type="caution">
    <text evidence="1">The sequence shown here is derived from an EMBL/GenBank/DDBJ whole genome shotgun (WGS) entry which is preliminary data.</text>
</comment>
<proteinExistence type="predicted"/>